<keyword evidence="2" id="KW-1133">Transmembrane helix</keyword>
<organism evidence="3">
    <name type="scientific">Mucochytrium quahogii</name>
    <dbReference type="NCBI Taxonomy" id="96639"/>
    <lineage>
        <taxon>Eukaryota</taxon>
        <taxon>Sar</taxon>
        <taxon>Stramenopiles</taxon>
        <taxon>Bigyra</taxon>
        <taxon>Labyrinthulomycetes</taxon>
        <taxon>Thraustochytrida</taxon>
        <taxon>Thraustochytriidae</taxon>
        <taxon>Mucochytrium</taxon>
    </lineage>
</organism>
<feature type="region of interest" description="Disordered" evidence="1">
    <location>
        <begin position="400"/>
        <end position="424"/>
    </location>
</feature>
<keyword evidence="2" id="KW-0812">Transmembrane</keyword>
<protein>
    <submittedName>
        <fullName evidence="3">Uncharacterized protein</fullName>
    </submittedName>
</protein>
<feature type="transmembrane region" description="Helical" evidence="2">
    <location>
        <begin position="351"/>
        <end position="371"/>
    </location>
</feature>
<proteinExistence type="predicted"/>
<sequence>MPFIQPYPTNKNNTRYKTIDCSSDFILQEHRYSLRKRRHLYWVRIITRGTKPRLKVAESVSEEQIRQREWKYITEDLLQGIPPALENQPPGSEERTTWLLEKLLRVKRQLGDEDDISGDEEDDEDEDDEDVETKAGDMYECEATTESKEDSINAFGRAMSEESLDPCLLGKPPLVSSKTSRFNMNLVRHLRNRSSGLVNSPSSGGNKAPGRKRPQSVDLTVPGSCADEFDNEKAFCGKARTPSRDSFESDPSSEGGTIFFPSTPPPVKEKKRKALLRAGMSSIGLGRYRSESTANPPNDGTQAETLPPYLTEEKPKKEKLTMEQLKKDHEQKSQIMAASVATAIAIVFRSVSFDAFLLLLVALNVAVCWLVHHRHSFVKKFAKSSIKRRVKFTKQVWGSRWGKSSNTKSGATDSQQDESVNQSRRNIARSISQPLPDAPQIPPMIAENILSTKELETVSDANASSLLKNISNTD</sequence>
<feature type="region of interest" description="Disordered" evidence="1">
    <location>
        <begin position="286"/>
        <end position="308"/>
    </location>
</feature>
<gene>
    <name evidence="3" type="ORF">QSP1433_LOCUS7666</name>
</gene>
<accession>A0A7S2RW18</accession>
<feature type="region of interest" description="Disordered" evidence="1">
    <location>
        <begin position="193"/>
        <end position="217"/>
    </location>
</feature>
<evidence type="ECO:0000256" key="2">
    <source>
        <dbReference type="SAM" id="Phobius"/>
    </source>
</evidence>
<feature type="compositionally biased region" description="Acidic residues" evidence="1">
    <location>
        <begin position="112"/>
        <end position="131"/>
    </location>
</feature>
<evidence type="ECO:0000256" key="1">
    <source>
        <dbReference type="SAM" id="MobiDB-lite"/>
    </source>
</evidence>
<reference evidence="3" key="1">
    <citation type="submission" date="2021-01" db="EMBL/GenBank/DDBJ databases">
        <authorList>
            <person name="Corre E."/>
            <person name="Pelletier E."/>
            <person name="Niang G."/>
            <person name="Scheremetjew M."/>
            <person name="Finn R."/>
            <person name="Kale V."/>
            <person name="Holt S."/>
            <person name="Cochrane G."/>
            <person name="Meng A."/>
            <person name="Brown T."/>
            <person name="Cohen L."/>
        </authorList>
    </citation>
    <scope>NUCLEOTIDE SEQUENCE</scope>
    <source>
        <strain evidence="3">NY070348D</strain>
    </source>
</reference>
<dbReference type="AlphaFoldDB" id="A0A7S2RW18"/>
<feature type="compositionally biased region" description="Polar residues" evidence="1">
    <location>
        <begin position="193"/>
        <end position="205"/>
    </location>
</feature>
<name>A0A7S2RW18_9STRA</name>
<feature type="compositionally biased region" description="Polar residues" evidence="1">
    <location>
        <begin position="291"/>
        <end position="304"/>
    </location>
</feature>
<keyword evidence="2" id="KW-0472">Membrane</keyword>
<feature type="compositionally biased region" description="Polar residues" evidence="1">
    <location>
        <begin position="402"/>
        <end position="424"/>
    </location>
</feature>
<feature type="region of interest" description="Disordered" evidence="1">
    <location>
        <begin position="239"/>
        <end position="268"/>
    </location>
</feature>
<evidence type="ECO:0000313" key="3">
    <source>
        <dbReference type="EMBL" id="CAD9682360.1"/>
    </source>
</evidence>
<dbReference type="EMBL" id="HBHK01012142">
    <property type="protein sequence ID" value="CAD9682360.1"/>
    <property type="molecule type" value="Transcribed_RNA"/>
</dbReference>
<feature type="region of interest" description="Disordered" evidence="1">
    <location>
        <begin position="111"/>
        <end position="148"/>
    </location>
</feature>